<protein>
    <submittedName>
        <fullName evidence="3">Uncharacterized protein</fullName>
    </submittedName>
</protein>
<accession>A0ABP0GI13</accession>
<evidence type="ECO:0000256" key="2">
    <source>
        <dbReference type="SAM" id="Phobius"/>
    </source>
</evidence>
<feature type="transmembrane region" description="Helical" evidence="2">
    <location>
        <begin position="34"/>
        <end position="55"/>
    </location>
</feature>
<gene>
    <name evidence="3" type="ORF">CVLEPA_LOCUS23952</name>
</gene>
<feature type="region of interest" description="Disordered" evidence="1">
    <location>
        <begin position="118"/>
        <end position="172"/>
    </location>
</feature>
<keyword evidence="2" id="KW-0812">Transmembrane</keyword>
<feature type="compositionally biased region" description="Acidic residues" evidence="1">
    <location>
        <begin position="162"/>
        <end position="172"/>
    </location>
</feature>
<keyword evidence="2" id="KW-1133">Transmembrane helix</keyword>
<evidence type="ECO:0000256" key="1">
    <source>
        <dbReference type="SAM" id="MobiDB-lite"/>
    </source>
</evidence>
<dbReference type="EMBL" id="CAWYQH010000119">
    <property type="protein sequence ID" value="CAK8691391.1"/>
    <property type="molecule type" value="Genomic_DNA"/>
</dbReference>
<feature type="region of interest" description="Disordered" evidence="1">
    <location>
        <begin position="75"/>
        <end position="98"/>
    </location>
</feature>
<organism evidence="3 4">
    <name type="scientific">Clavelina lepadiformis</name>
    <name type="common">Light-bulb sea squirt</name>
    <name type="synonym">Ascidia lepadiformis</name>
    <dbReference type="NCBI Taxonomy" id="159417"/>
    <lineage>
        <taxon>Eukaryota</taxon>
        <taxon>Metazoa</taxon>
        <taxon>Chordata</taxon>
        <taxon>Tunicata</taxon>
        <taxon>Ascidiacea</taxon>
        <taxon>Aplousobranchia</taxon>
        <taxon>Clavelinidae</taxon>
        <taxon>Clavelina</taxon>
    </lineage>
</organism>
<feature type="compositionally biased region" description="Polar residues" evidence="1">
    <location>
        <begin position="80"/>
        <end position="97"/>
    </location>
</feature>
<evidence type="ECO:0000313" key="3">
    <source>
        <dbReference type="EMBL" id="CAK8691391.1"/>
    </source>
</evidence>
<reference evidence="3 4" key="1">
    <citation type="submission" date="2024-02" db="EMBL/GenBank/DDBJ databases">
        <authorList>
            <person name="Daric V."/>
            <person name="Darras S."/>
        </authorList>
    </citation>
    <scope>NUCLEOTIDE SEQUENCE [LARGE SCALE GENOMIC DNA]</scope>
</reference>
<proteinExistence type="predicted"/>
<feature type="compositionally biased region" description="Polar residues" evidence="1">
    <location>
        <begin position="141"/>
        <end position="155"/>
    </location>
</feature>
<keyword evidence="2" id="KW-0472">Membrane</keyword>
<dbReference type="Proteomes" id="UP001642483">
    <property type="component" value="Unassembled WGS sequence"/>
</dbReference>
<comment type="caution">
    <text evidence="3">The sequence shown here is derived from an EMBL/GenBank/DDBJ whole genome shotgun (WGS) entry which is preliminary data.</text>
</comment>
<sequence length="172" mass="19262">MYYSTTQGTTSTSEPSSEKNCDWNNLAGGCKYTWWGQVVVWFILIIVIIGIVLCCKHVFKACRSHTINHTETCQRRTERSSGVPTAPNRTGANNVAWESTAEFHEDKLPSYEEFMFEKGQGSAGASRETEFQVEVELVPMPSTSSQPEDNNTATGNERRADDEDEETPPPPY</sequence>
<evidence type="ECO:0000313" key="4">
    <source>
        <dbReference type="Proteomes" id="UP001642483"/>
    </source>
</evidence>
<keyword evidence="4" id="KW-1185">Reference proteome</keyword>
<name>A0ABP0GI13_CLALP</name>